<evidence type="ECO:0000313" key="3">
    <source>
        <dbReference type="Proteomes" id="UP000005239"/>
    </source>
</evidence>
<feature type="region of interest" description="Disordered" evidence="1">
    <location>
        <begin position="1"/>
        <end position="31"/>
    </location>
</feature>
<evidence type="ECO:0000256" key="1">
    <source>
        <dbReference type="SAM" id="MobiDB-lite"/>
    </source>
</evidence>
<reference evidence="3" key="1">
    <citation type="journal article" date="2008" name="Nat. Genet.">
        <title>The Pristionchus pacificus genome provides a unique perspective on nematode lifestyle and parasitism.</title>
        <authorList>
            <person name="Dieterich C."/>
            <person name="Clifton S.W."/>
            <person name="Schuster L.N."/>
            <person name="Chinwalla A."/>
            <person name="Delehaunty K."/>
            <person name="Dinkelacker I."/>
            <person name="Fulton L."/>
            <person name="Fulton R."/>
            <person name="Godfrey J."/>
            <person name="Minx P."/>
            <person name="Mitreva M."/>
            <person name="Roeseler W."/>
            <person name="Tian H."/>
            <person name="Witte H."/>
            <person name="Yang S.P."/>
            <person name="Wilson R.K."/>
            <person name="Sommer R.J."/>
        </authorList>
    </citation>
    <scope>NUCLEOTIDE SEQUENCE [LARGE SCALE GENOMIC DNA]</scope>
    <source>
        <strain evidence="3">PS312</strain>
    </source>
</reference>
<keyword evidence="3" id="KW-1185">Reference proteome</keyword>
<gene>
    <name evidence="2" type="primary">WBGene00090025</name>
</gene>
<evidence type="ECO:0000313" key="2">
    <source>
        <dbReference type="EnsemblMetazoa" id="PPA00471.1"/>
    </source>
</evidence>
<dbReference type="Proteomes" id="UP000005239">
    <property type="component" value="Unassembled WGS sequence"/>
</dbReference>
<protein>
    <submittedName>
        <fullName evidence="2">Uncharacterized protein</fullName>
    </submittedName>
</protein>
<proteinExistence type="predicted"/>
<dbReference type="AlphaFoldDB" id="A0A2A6B6J1"/>
<accession>A0A8R1Y7Z3</accession>
<name>A0A2A6B6J1_PRIPA</name>
<organism evidence="2 3">
    <name type="scientific">Pristionchus pacificus</name>
    <name type="common">Parasitic nematode worm</name>
    <dbReference type="NCBI Taxonomy" id="54126"/>
    <lineage>
        <taxon>Eukaryota</taxon>
        <taxon>Metazoa</taxon>
        <taxon>Ecdysozoa</taxon>
        <taxon>Nematoda</taxon>
        <taxon>Chromadorea</taxon>
        <taxon>Rhabditida</taxon>
        <taxon>Rhabditina</taxon>
        <taxon>Diplogasteromorpha</taxon>
        <taxon>Diplogasteroidea</taxon>
        <taxon>Neodiplogasteridae</taxon>
        <taxon>Pristionchus</taxon>
    </lineage>
</organism>
<accession>A0A2A6B6J1</accession>
<sequence length="92" mass="10384">MRKHLVRSFSSSNRLESLEETMSSSSSSVMCDAEAIPERRSKIKDKCDHGITETAKTYIGTGRKDRLVQHRKGQINKDDQWNLFGLSSPGKV</sequence>
<dbReference type="EnsemblMetazoa" id="PPA00471.1">
    <property type="protein sequence ID" value="PPA00471.1"/>
    <property type="gene ID" value="WBGene00090025"/>
</dbReference>
<reference evidence="2" key="2">
    <citation type="submission" date="2022-06" db="UniProtKB">
        <authorList>
            <consortium name="EnsemblMetazoa"/>
        </authorList>
    </citation>
    <scope>IDENTIFICATION</scope>
    <source>
        <strain evidence="2">PS312</strain>
    </source>
</reference>